<accession>A0A1M7HJ08</accession>
<dbReference type="OrthoDB" id="1003450at2"/>
<dbReference type="AlphaFoldDB" id="A0A1M7HJ08"/>
<evidence type="ECO:0000313" key="5">
    <source>
        <dbReference type="Proteomes" id="UP000184280"/>
    </source>
</evidence>
<evidence type="ECO:0000313" key="4">
    <source>
        <dbReference type="EMBL" id="SHM28475.1"/>
    </source>
</evidence>
<dbReference type="Pfam" id="PF25200">
    <property type="entry name" value="DUF7833"/>
    <property type="match status" value="1"/>
</dbReference>
<evidence type="ECO:0000256" key="1">
    <source>
        <dbReference type="SAM" id="MobiDB-lite"/>
    </source>
</evidence>
<reference evidence="4 5" key="1">
    <citation type="submission" date="2016-11" db="EMBL/GenBank/DDBJ databases">
        <authorList>
            <person name="Jaros S."/>
            <person name="Januszkiewicz K."/>
            <person name="Wedrychowicz H."/>
        </authorList>
    </citation>
    <scope>NUCLEOTIDE SEQUENCE [LARGE SCALE GENOMIC DNA]</scope>
    <source>
        <strain evidence="4 5">BPI-34</strain>
    </source>
</reference>
<dbReference type="RefSeq" id="WP_139294765.1">
    <property type="nucleotide sequence ID" value="NZ_FRCJ01000003.1"/>
</dbReference>
<dbReference type="InterPro" id="IPR046258">
    <property type="entry name" value="DUF6291"/>
</dbReference>
<organism evidence="4 5">
    <name type="scientific">Xylanibacter ruminicola</name>
    <name type="common">Prevotella ruminicola</name>
    <dbReference type="NCBI Taxonomy" id="839"/>
    <lineage>
        <taxon>Bacteria</taxon>
        <taxon>Pseudomonadati</taxon>
        <taxon>Bacteroidota</taxon>
        <taxon>Bacteroidia</taxon>
        <taxon>Bacteroidales</taxon>
        <taxon>Prevotellaceae</taxon>
        <taxon>Xylanibacter</taxon>
    </lineage>
</organism>
<feature type="compositionally biased region" description="Basic and acidic residues" evidence="1">
    <location>
        <begin position="103"/>
        <end position="116"/>
    </location>
</feature>
<dbReference type="EMBL" id="FRCJ01000003">
    <property type="protein sequence ID" value="SHM28475.1"/>
    <property type="molecule type" value="Genomic_DNA"/>
</dbReference>
<dbReference type="Pfam" id="PF19808">
    <property type="entry name" value="DUF6291"/>
    <property type="match status" value="1"/>
</dbReference>
<evidence type="ECO:0000259" key="2">
    <source>
        <dbReference type="Pfam" id="PF19808"/>
    </source>
</evidence>
<evidence type="ECO:0008006" key="6">
    <source>
        <dbReference type="Google" id="ProtNLM"/>
    </source>
</evidence>
<evidence type="ECO:0000259" key="3">
    <source>
        <dbReference type="Pfam" id="PF25200"/>
    </source>
</evidence>
<dbReference type="Proteomes" id="UP000184280">
    <property type="component" value="Unassembled WGS sequence"/>
</dbReference>
<feature type="compositionally biased region" description="Polar residues" evidence="1">
    <location>
        <begin position="92"/>
        <end position="102"/>
    </location>
</feature>
<feature type="region of interest" description="Disordered" evidence="1">
    <location>
        <begin position="78"/>
        <end position="122"/>
    </location>
</feature>
<feature type="domain" description="DUF7833" evidence="3">
    <location>
        <begin position="163"/>
        <end position="221"/>
    </location>
</feature>
<protein>
    <recommendedName>
        <fullName evidence="6">Lin1244/Lin1753-like N-terminal domain-containing protein</fullName>
    </recommendedName>
</protein>
<dbReference type="InterPro" id="IPR057155">
    <property type="entry name" value="DUF7833"/>
</dbReference>
<gene>
    <name evidence="4" type="ORF">SAMN04488494_1594</name>
</gene>
<feature type="domain" description="DUF6291" evidence="2">
    <location>
        <begin position="6"/>
        <end position="77"/>
    </location>
</feature>
<name>A0A1M7HJ08_XYLRU</name>
<sequence>MQRDTCIFYRSFLTAVDMLPDMGERFELLMAIIRYSLDQQAPSFSSVTCSIAWELIKPIIDKEWMCYVNGKKGGCPRGTKKPSMLGNKNAAKKSTPNPNKTQTKADKDKDYDKDKECDGDEECDKKETHSVSVVIRPREADNGSRHWSQEDLMAYDDVDEEVEMMLKNPSWKEQVFVRFKFLNCSDKLLNEYLERFAGEQKIGSKHHLHLGDAKKHFVNWMIIQEEKLNKINKSDGTDRQFTAQQRIDAEIRRSVDHYNSIDVTGGVEVRGKVPEKVW</sequence>
<proteinExistence type="predicted"/>